<dbReference type="Pfam" id="PF14493">
    <property type="entry name" value="HTH_40"/>
    <property type="match status" value="1"/>
</dbReference>
<dbReference type="InterPro" id="IPR029491">
    <property type="entry name" value="Helicase_HTH"/>
</dbReference>
<dbReference type="KEGG" id="lao:AOX59_04790"/>
<name>A0A0U4FBW6_9BACI</name>
<dbReference type="Proteomes" id="UP000050331">
    <property type="component" value="Chromosome"/>
</dbReference>
<protein>
    <recommendedName>
        <fullName evidence="1">Helicase Helix-turn-helix domain-containing protein</fullName>
    </recommendedName>
</protein>
<evidence type="ECO:0000313" key="3">
    <source>
        <dbReference type="Proteomes" id="UP000050331"/>
    </source>
</evidence>
<dbReference type="STRING" id="1472767.AOX59_04790"/>
<evidence type="ECO:0000313" key="2">
    <source>
        <dbReference type="EMBL" id="ALX47981.1"/>
    </source>
</evidence>
<dbReference type="Gene3D" id="1.10.10.1390">
    <property type="entry name" value="ATP-dependent DNA helicase RecQ"/>
    <property type="match status" value="1"/>
</dbReference>
<evidence type="ECO:0000259" key="1">
    <source>
        <dbReference type="Pfam" id="PF14493"/>
    </source>
</evidence>
<dbReference type="RefSeq" id="WP_068442608.1">
    <property type="nucleotide sequence ID" value="NZ_CP013862.1"/>
</dbReference>
<proteinExistence type="predicted"/>
<dbReference type="InterPro" id="IPR008308">
    <property type="entry name" value="YpbB-like"/>
</dbReference>
<organism evidence="2 3">
    <name type="scientific">Lentibacillus amyloliquefaciens</name>
    <dbReference type="NCBI Taxonomy" id="1472767"/>
    <lineage>
        <taxon>Bacteria</taxon>
        <taxon>Bacillati</taxon>
        <taxon>Bacillota</taxon>
        <taxon>Bacilli</taxon>
        <taxon>Bacillales</taxon>
        <taxon>Bacillaceae</taxon>
        <taxon>Lentibacillus</taxon>
    </lineage>
</organism>
<keyword evidence="3" id="KW-1185">Reference proteome</keyword>
<reference evidence="2 3" key="1">
    <citation type="submission" date="2016-01" db="EMBL/GenBank/DDBJ databases">
        <title>Complete genome sequence of strain Lentibacillus amyloliquefaciens LAM0015T isolated from saline sediment.</title>
        <authorList>
            <person name="Wang J.-L."/>
            <person name="He M.-X."/>
        </authorList>
    </citation>
    <scope>NUCLEOTIDE SEQUENCE [LARGE SCALE GENOMIC DNA]</scope>
    <source>
        <strain evidence="2 3">LAM0015</strain>
    </source>
</reference>
<gene>
    <name evidence="2" type="ORF">AOX59_04790</name>
</gene>
<dbReference type="AlphaFoldDB" id="A0A0U4FBW6"/>
<dbReference type="EMBL" id="CP013862">
    <property type="protein sequence ID" value="ALX47981.1"/>
    <property type="molecule type" value="Genomic_DNA"/>
</dbReference>
<feature type="domain" description="Helicase Helix-turn-helix" evidence="1">
    <location>
        <begin position="254"/>
        <end position="342"/>
    </location>
</feature>
<dbReference type="PIRSF" id="PIRSF021350">
    <property type="entry name" value="UCP021350"/>
    <property type="match status" value="1"/>
</dbReference>
<dbReference type="OrthoDB" id="2354672at2"/>
<accession>A0A0U4FBW6</accession>
<sequence length="348" mass="40816">MLFNYIILSCCSKFRGDRSTSAVFHLLKGKRSIQTVQDAHIYELNHFYGIYPTLLKQDFDARIHHLIKNDTLLLSQENTAIPTSKGNSWLKQHAGNIPDHYFNGMEYCRHAPVFWERLILMIQTMTNSKQHYFNFIPVIDKTAVTEWVKKQYHLWKNNKSSFLNQLYGELFQLLEHFHKKEANIFVDSLTGYNHYGMSSFQLAERYGLEKVDVPLIRTSLIHRMLMLISQNESMNPLFMQFLQDLPDEAKLTNSANKTKNFMDRGYAAEDIAAIRRLKLNTIYDHMVEIALYDTFFPLGQYVNPDEQDEIRTAIKKTNSYKLKDIKQNADETISYFQIRLVLATDKIT</sequence>